<sequence length="58" mass="6626">MKDTIVLGLYVLATILALLSAIIYPLTGMKIIFSIATVLYAWMSYAYYSKYKKGKQRK</sequence>
<dbReference type="RefSeq" id="WP_164853185.1">
    <property type="nucleotide sequence ID" value="NZ_CP026095.1"/>
</dbReference>
<evidence type="ECO:0000313" key="3">
    <source>
        <dbReference type="Proteomes" id="UP000283095"/>
    </source>
</evidence>
<organism evidence="2 3">
    <name type="scientific">Peribacillus asahii</name>
    <dbReference type="NCBI Taxonomy" id="228899"/>
    <lineage>
        <taxon>Bacteria</taxon>
        <taxon>Bacillati</taxon>
        <taxon>Bacillota</taxon>
        <taxon>Bacilli</taxon>
        <taxon>Bacillales</taxon>
        <taxon>Bacillaceae</taxon>
        <taxon>Peribacillus</taxon>
    </lineage>
</organism>
<keyword evidence="1" id="KW-0472">Membrane</keyword>
<evidence type="ECO:0000256" key="1">
    <source>
        <dbReference type="SAM" id="Phobius"/>
    </source>
</evidence>
<dbReference type="Proteomes" id="UP000283095">
    <property type="component" value="Chromosome"/>
</dbReference>
<dbReference type="KEGG" id="pasa:BAOM_2201"/>
<evidence type="ECO:0000313" key="2">
    <source>
        <dbReference type="EMBL" id="AZV42810.1"/>
    </source>
</evidence>
<protein>
    <submittedName>
        <fullName evidence="2">Uncharacterized protein</fullName>
    </submittedName>
</protein>
<accession>A0A3T0KR02</accession>
<keyword evidence="1" id="KW-1133">Transmembrane helix</keyword>
<dbReference type="EMBL" id="CP026095">
    <property type="protein sequence ID" value="AZV42810.1"/>
    <property type="molecule type" value="Genomic_DNA"/>
</dbReference>
<dbReference type="AlphaFoldDB" id="A0A3T0KR02"/>
<gene>
    <name evidence="2" type="ORF">BAOM_2201</name>
</gene>
<proteinExistence type="predicted"/>
<name>A0A3T0KR02_9BACI</name>
<reference evidence="2 3" key="1">
    <citation type="submission" date="2018-01" db="EMBL/GenBank/DDBJ databases">
        <title>Bacillus asahii Genome sequencing and assembly.</title>
        <authorList>
            <person name="Jiang H."/>
            <person name="Feng Y."/>
            <person name="Zhao F."/>
            <person name="Lin X."/>
        </authorList>
    </citation>
    <scope>NUCLEOTIDE SEQUENCE [LARGE SCALE GENOMIC DNA]</scope>
    <source>
        <strain evidence="2 3">OM18</strain>
    </source>
</reference>
<feature type="transmembrane region" description="Helical" evidence="1">
    <location>
        <begin position="31"/>
        <end position="48"/>
    </location>
</feature>
<keyword evidence="1" id="KW-0812">Transmembrane</keyword>